<evidence type="ECO:0000313" key="3">
    <source>
        <dbReference type="EMBL" id="SMX22325.1"/>
    </source>
</evidence>
<proteinExistence type="predicted"/>
<dbReference type="AlphaFoldDB" id="A0A238IWU7"/>
<feature type="transmembrane region" description="Helical" evidence="1">
    <location>
        <begin position="20"/>
        <end position="41"/>
    </location>
</feature>
<protein>
    <submittedName>
        <fullName evidence="3">Sporulation related domain protein</fullName>
    </submittedName>
</protein>
<evidence type="ECO:0000259" key="2">
    <source>
        <dbReference type="PROSITE" id="PS51724"/>
    </source>
</evidence>
<gene>
    <name evidence="3" type="ORF">BOA8489_00417</name>
</gene>
<dbReference type="Gene3D" id="3.30.70.1070">
    <property type="entry name" value="Sporulation related repeat"/>
    <property type="match status" value="1"/>
</dbReference>
<organism evidence="3 4">
    <name type="scientific">Boseongicola aestuarii</name>
    <dbReference type="NCBI Taxonomy" id="1470561"/>
    <lineage>
        <taxon>Bacteria</taxon>
        <taxon>Pseudomonadati</taxon>
        <taxon>Pseudomonadota</taxon>
        <taxon>Alphaproteobacteria</taxon>
        <taxon>Rhodobacterales</taxon>
        <taxon>Paracoccaceae</taxon>
        <taxon>Boseongicola</taxon>
    </lineage>
</organism>
<keyword evidence="1" id="KW-1133">Transmembrane helix</keyword>
<reference evidence="4" key="1">
    <citation type="submission" date="2017-05" db="EMBL/GenBank/DDBJ databases">
        <authorList>
            <person name="Rodrigo-Torres L."/>
            <person name="Arahal R. D."/>
            <person name="Lucena T."/>
        </authorList>
    </citation>
    <scope>NUCLEOTIDE SEQUENCE [LARGE SCALE GENOMIC DNA]</scope>
    <source>
        <strain evidence="4">CECT 8489</strain>
    </source>
</reference>
<dbReference type="InterPro" id="IPR007730">
    <property type="entry name" value="SPOR-like_dom"/>
</dbReference>
<dbReference type="Pfam" id="PF05036">
    <property type="entry name" value="SPOR"/>
    <property type="match status" value="1"/>
</dbReference>
<dbReference type="EMBL" id="FXXQ01000001">
    <property type="protein sequence ID" value="SMX22325.1"/>
    <property type="molecule type" value="Genomic_DNA"/>
</dbReference>
<dbReference type="Proteomes" id="UP000201838">
    <property type="component" value="Unassembled WGS sequence"/>
</dbReference>
<dbReference type="PROSITE" id="PS51724">
    <property type="entry name" value="SPOR"/>
    <property type="match status" value="1"/>
</dbReference>
<dbReference type="RefSeq" id="WP_093972294.1">
    <property type="nucleotide sequence ID" value="NZ_FXXQ01000001.1"/>
</dbReference>
<dbReference type="OrthoDB" id="8479416at2"/>
<keyword evidence="1" id="KW-0472">Membrane</keyword>
<keyword evidence="4" id="KW-1185">Reference proteome</keyword>
<dbReference type="InterPro" id="IPR036680">
    <property type="entry name" value="SPOR-like_sf"/>
</dbReference>
<evidence type="ECO:0000313" key="4">
    <source>
        <dbReference type="Proteomes" id="UP000201838"/>
    </source>
</evidence>
<dbReference type="GO" id="GO:0042834">
    <property type="term" value="F:peptidoglycan binding"/>
    <property type="evidence" value="ECO:0007669"/>
    <property type="project" value="InterPro"/>
</dbReference>
<sequence>MAAINFNEISDRDGGSLTAIINWAGAFLSILLIVGLATWGWKLWQRDVTGIPVVRALEGPMRITPAEPGGLANDFQGLAVNRIAEERVSEVTDRVVLAPAPATFDEDEDLAMAELAPAVEEVLSVVEVAPAADFDDGVQAETLAETVPVMNEPSATDMAVAAALADAGALFEAQPVSLVGAGSGAPAATPRPLERPEGRRVASLNVMNDVTGAIDPATIPPGTRLVQLGAYGSEDVAKAEWANALANFGDYMVGKERVVQQAETGGRIFWRLRALGFEDLSDARRFCAVLVSDGANCIPVVQE</sequence>
<evidence type="ECO:0000256" key="1">
    <source>
        <dbReference type="SAM" id="Phobius"/>
    </source>
</evidence>
<accession>A0A238IWU7</accession>
<keyword evidence="1" id="KW-0812">Transmembrane</keyword>
<feature type="domain" description="SPOR" evidence="2">
    <location>
        <begin position="218"/>
        <end position="303"/>
    </location>
</feature>
<name>A0A238IWU7_9RHOB</name>